<dbReference type="EMBL" id="CP147404">
    <property type="protein sequence ID" value="WXB91844.1"/>
    <property type="molecule type" value="Genomic_DNA"/>
</dbReference>
<dbReference type="RefSeq" id="WP_338749742.1">
    <property type="nucleotide sequence ID" value="NZ_CP147404.1"/>
</dbReference>
<sequence length="204" mass="23352">MKKNKQSELIKQITDEELLKSLYMTQIALLLLSVIVGIFLFPDFSTFYNLFQWSLFEIVIIGAGAGIAVVVLDLCLMKWLPDQYYDDGGINERLFAQRSIGQIFLIAALVAISEEIFFRGMLQTSLGLVVTSLIFALIHIRYLSQWYLTLNVVLLSFAIGWLFEWTNNLAATIMMHFVIDFLLGLAIRRQAREKASSVREEENK</sequence>
<keyword evidence="1" id="KW-1133">Transmembrane helix</keyword>
<dbReference type="PANTHER" id="PTHR43592:SF15">
    <property type="entry name" value="CAAX AMINO TERMINAL PROTEASE FAMILY PROTEIN"/>
    <property type="match status" value="1"/>
</dbReference>
<keyword evidence="4" id="KW-1185">Reference proteome</keyword>
<evidence type="ECO:0000259" key="2">
    <source>
        <dbReference type="Pfam" id="PF02517"/>
    </source>
</evidence>
<feature type="transmembrane region" description="Helical" evidence="1">
    <location>
        <begin position="21"/>
        <end position="41"/>
    </location>
</feature>
<organism evidence="3 4">
    <name type="scientific">Bacillus kandeliae</name>
    <dbReference type="NCBI Taxonomy" id="3129297"/>
    <lineage>
        <taxon>Bacteria</taxon>
        <taxon>Bacillati</taxon>
        <taxon>Bacillota</taxon>
        <taxon>Bacilli</taxon>
        <taxon>Bacillales</taxon>
        <taxon>Bacillaceae</taxon>
        <taxon>Bacillus</taxon>
    </lineage>
</organism>
<dbReference type="Proteomes" id="UP001387364">
    <property type="component" value="Chromosome"/>
</dbReference>
<feature type="transmembrane region" description="Helical" evidence="1">
    <location>
        <begin position="95"/>
        <end position="112"/>
    </location>
</feature>
<evidence type="ECO:0000313" key="3">
    <source>
        <dbReference type="EMBL" id="WXB91844.1"/>
    </source>
</evidence>
<feature type="domain" description="CAAX prenyl protease 2/Lysostaphin resistance protein A-like" evidence="2">
    <location>
        <begin position="99"/>
        <end position="182"/>
    </location>
</feature>
<evidence type="ECO:0000256" key="1">
    <source>
        <dbReference type="SAM" id="Phobius"/>
    </source>
</evidence>
<keyword evidence="1" id="KW-0472">Membrane</keyword>
<dbReference type="InterPro" id="IPR003675">
    <property type="entry name" value="Rce1/LyrA-like_dom"/>
</dbReference>
<dbReference type="Pfam" id="PF02517">
    <property type="entry name" value="Rce1-like"/>
    <property type="match status" value="1"/>
</dbReference>
<feature type="transmembrane region" description="Helical" evidence="1">
    <location>
        <begin position="169"/>
        <end position="187"/>
    </location>
</feature>
<name>A0ABZ2N2Z7_9BACI</name>
<dbReference type="PANTHER" id="PTHR43592">
    <property type="entry name" value="CAAX AMINO TERMINAL PROTEASE"/>
    <property type="match status" value="1"/>
</dbReference>
<evidence type="ECO:0000313" key="4">
    <source>
        <dbReference type="Proteomes" id="UP001387364"/>
    </source>
</evidence>
<feature type="transmembrane region" description="Helical" evidence="1">
    <location>
        <begin position="53"/>
        <end position="74"/>
    </location>
</feature>
<protein>
    <submittedName>
        <fullName evidence="3">Type II CAAX endopeptidase family protein</fullName>
    </submittedName>
</protein>
<gene>
    <name evidence="3" type="ORF">WDJ61_11250</name>
</gene>
<feature type="transmembrane region" description="Helical" evidence="1">
    <location>
        <begin position="118"/>
        <end position="138"/>
    </location>
</feature>
<proteinExistence type="predicted"/>
<feature type="transmembrane region" description="Helical" evidence="1">
    <location>
        <begin position="145"/>
        <end position="163"/>
    </location>
</feature>
<accession>A0ABZ2N2Z7</accession>
<reference evidence="3 4" key="1">
    <citation type="submission" date="2024-02" db="EMBL/GenBank/DDBJ databases">
        <title>Seven novel Bacillus-like species.</title>
        <authorList>
            <person name="Liu G."/>
        </authorList>
    </citation>
    <scope>NUCLEOTIDE SEQUENCE [LARGE SCALE GENOMIC DNA]</scope>
    <source>
        <strain evidence="3 4">FJAT-52991</strain>
    </source>
</reference>
<keyword evidence="1" id="KW-0812">Transmembrane</keyword>